<dbReference type="InterPro" id="IPR050468">
    <property type="entry name" value="Cuticle_Struct_Prot"/>
</dbReference>
<accession>A0A8J4XLD6</accession>
<protein>
    <submittedName>
        <fullName evidence="3">Cuticle protein 6</fullName>
    </submittedName>
</protein>
<evidence type="ECO:0000256" key="2">
    <source>
        <dbReference type="PROSITE-ProRule" id="PRU00497"/>
    </source>
</evidence>
<dbReference type="PANTHER" id="PTHR10380:SF196">
    <property type="entry name" value="CUTICULAR PROTEIN 72EA"/>
    <property type="match status" value="1"/>
</dbReference>
<dbReference type="GO" id="GO:0008010">
    <property type="term" value="F:structural constituent of chitin-based larval cuticle"/>
    <property type="evidence" value="ECO:0007669"/>
    <property type="project" value="TreeGrafter"/>
</dbReference>
<sequence length="227" mass="25836">MPYMGAMQQRIEDAAGSTGFMYSDWNQNRQEMWMRDGSVVGQYAYRDADGKPVVTYFDAGKQGFRVRSNNLPEAPVAEHLTPLYEAPKPVEDTPEVAEVKRVMAELHTKASSRTKRQVAPQWMYPIKTTTFPLASYNPYFYSSIMNPLPIMPASSWNEMVTKPVVKSRKRREADPVWPAVYMMSPAAAIQTQHLTPVPGRMPAATTKLQMTYGNPIAYSHMYWPSWN</sequence>
<evidence type="ECO:0000313" key="3">
    <source>
        <dbReference type="EMBL" id="KAG0706841.1"/>
    </source>
</evidence>
<dbReference type="GO" id="GO:0062129">
    <property type="term" value="C:chitin-based extracellular matrix"/>
    <property type="evidence" value="ECO:0007669"/>
    <property type="project" value="TreeGrafter"/>
</dbReference>
<dbReference type="AlphaFoldDB" id="A0A8J4XLD6"/>
<dbReference type="InterPro" id="IPR000618">
    <property type="entry name" value="Insect_cuticle"/>
</dbReference>
<dbReference type="InterPro" id="IPR031311">
    <property type="entry name" value="CHIT_BIND_RR_consensus"/>
</dbReference>
<comment type="caution">
    <text evidence="3">The sequence shown here is derived from an EMBL/GenBank/DDBJ whole genome shotgun (WGS) entry which is preliminary data.</text>
</comment>
<organism evidence="3 4">
    <name type="scientific">Chionoecetes opilio</name>
    <name type="common">Atlantic snow crab</name>
    <name type="synonym">Cancer opilio</name>
    <dbReference type="NCBI Taxonomy" id="41210"/>
    <lineage>
        <taxon>Eukaryota</taxon>
        <taxon>Metazoa</taxon>
        <taxon>Ecdysozoa</taxon>
        <taxon>Arthropoda</taxon>
        <taxon>Crustacea</taxon>
        <taxon>Multicrustacea</taxon>
        <taxon>Malacostraca</taxon>
        <taxon>Eumalacostraca</taxon>
        <taxon>Eucarida</taxon>
        <taxon>Decapoda</taxon>
        <taxon>Pleocyemata</taxon>
        <taxon>Brachyura</taxon>
        <taxon>Eubrachyura</taxon>
        <taxon>Majoidea</taxon>
        <taxon>Majidae</taxon>
        <taxon>Chionoecetes</taxon>
    </lineage>
</organism>
<evidence type="ECO:0000256" key="1">
    <source>
        <dbReference type="ARBA" id="ARBA00022460"/>
    </source>
</evidence>
<proteinExistence type="predicted"/>
<reference evidence="3" key="1">
    <citation type="submission" date="2020-07" db="EMBL/GenBank/DDBJ databases">
        <title>The High-quality genome of the commercially important snow crab, Chionoecetes opilio.</title>
        <authorList>
            <person name="Jeong J.-H."/>
            <person name="Ryu S."/>
        </authorList>
    </citation>
    <scope>NUCLEOTIDE SEQUENCE</scope>
    <source>
        <strain evidence="3">MADBK_172401_WGS</strain>
        <tissue evidence="3">Digestive gland</tissue>
    </source>
</reference>
<dbReference type="Proteomes" id="UP000770661">
    <property type="component" value="Unassembled WGS sequence"/>
</dbReference>
<dbReference type="OrthoDB" id="6515429at2759"/>
<dbReference type="PROSITE" id="PS51155">
    <property type="entry name" value="CHIT_BIND_RR_2"/>
    <property type="match status" value="1"/>
</dbReference>
<keyword evidence="1 2" id="KW-0193">Cuticle</keyword>
<gene>
    <name evidence="3" type="primary">CUO6_1</name>
    <name evidence="3" type="ORF">GWK47_024288</name>
</gene>
<dbReference type="Pfam" id="PF00379">
    <property type="entry name" value="Chitin_bind_4"/>
    <property type="match status" value="1"/>
</dbReference>
<evidence type="ECO:0000313" key="4">
    <source>
        <dbReference type="Proteomes" id="UP000770661"/>
    </source>
</evidence>
<keyword evidence="4" id="KW-1185">Reference proteome</keyword>
<dbReference type="PANTHER" id="PTHR10380">
    <property type="entry name" value="CUTICLE PROTEIN"/>
    <property type="match status" value="1"/>
</dbReference>
<dbReference type="PROSITE" id="PS00233">
    <property type="entry name" value="CHIT_BIND_RR_1"/>
    <property type="match status" value="1"/>
</dbReference>
<name>A0A8J4XLD6_CHIOP</name>
<dbReference type="EMBL" id="JACEEZ010024902">
    <property type="protein sequence ID" value="KAG0706841.1"/>
    <property type="molecule type" value="Genomic_DNA"/>
</dbReference>